<dbReference type="Gene3D" id="1.20.120.1630">
    <property type="match status" value="1"/>
</dbReference>
<evidence type="ECO:0000256" key="4">
    <source>
        <dbReference type="ARBA" id="ARBA00023136"/>
    </source>
</evidence>
<keyword evidence="4 5" id="KW-0472">Membrane</keyword>
<accession>A0A4Y5YQ51</accession>
<feature type="transmembrane region" description="Helical" evidence="5">
    <location>
        <begin position="16"/>
        <end position="34"/>
    </location>
</feature>
<feature type="transmembrane region" description="Helical" evidence="5">
    <location>
        <begin position="156"/>
        <end position="173"/>
    </location>
</feature>
<organism evidence="6 7">
    <name type="scientific">Microbacterium foliorum</name>
    <dbReference type="NCBI Taxonomy" id="104336"/>
    <lineage>
        <taxon>Bacteria</taxon>
        <taxon>Bacillati</taxon>
        <taxon>Actinomycetota</taxon>
        <taxon>Actinomycetes</taxon>
        <taxon>Micrococcales</taxon>
        <taxon>Microbacteriaceae</taxon>
        <taxon>Microbacterium</taxon>
    </lineage>
</organism>
<feature type="transmembrane region" description="Helical" evidence="5">
    <location>
        <begin position="100"/>
        <end position="120"/>
    </location>
</feature>
<evidence type="ECO:0000256" key="2">
    <source>
        <dbReference type="ARBA" id="ARBA00022692"/>
    </source>
</evidence>
<dbReference type="OrthoDB" id="941586at2"/>
<evidence type="ECO:0000256" key="1">
    <source>
        <dbReference type="ARBA" id="ARBA00004127"/>
    </source>
</evidence>
<feature type="transmembrane region" description="Helical" evidence="5">
    <location>
        <begin position="72"/>
        <end position="93"/>
    </location>
</feature>
<dbReference type="Proteomes" id="UP000316125">
    <property type="component" value="Chromosome"/>
</dbReference>
<keyword evidence="3 5" id="KW-1133">Transmembrane helix</keyword>
<gene>
    <name evidence="6" type="ORF">FIV50_09460</name>
</gene>
<evidence type="ECO:0000313" key="6">
    <source>
        <dbReference type="EMBL" id="QDE34990.1"/>
    </source>
</evidence>
<proteinExistence type="predicted"/>
<dbReference type="EMBL" id="CP041040">
    <property type="protein sequence ID" value="QDE34990.1"/>
    <property type="molecule type" value="Genomic_DNA"/>
</dbReference>
<evidence type="ECO:0000313" key="7">
    <source>
        <dbReference type="Proteomes" id="UP000316125"/>
    </source>
</evidence>
<reference evidence="6 7" key="1">
    <citation type="submission" date="2019-06" db="EMBL/GenBank/DDBJ databases">
        <title>Complete genome of Microbacterium foliorum M2.</title>
        <authorList>
            <person name="Cao G."/>
        </authorList>
    </citation>
    <scope>NUCLEOTIDE SEQUENCE [LARGE SCALE GENOMIC DNA]</scope>
    <source>
        <strain evidence="6 7">M2</strain>
    </source>
</reference>
<feature type="transmembrane region" description="Helical" evidence="5">
    <location>
        <begin position="46"/>
        <end position="66"/>
    </location>
</feature>
<dbReference type="Pfam" id="PF04191">
    <property type="entry name" value="PEMT"/>
    <property type="match status" value="1"/>
</dbReference>
<keyword evidence="6" id="KW-0808">Transferase</keyword>
<comment type="subcellular location">
    <subcellularLocation>
        <location evidence="1">Endomembrane system</location>
        <topology evidence="1">Multi-pass membrane protein</topology>
    </subcellularLocation>
</comment>
<dbReference type="InterPro" id="IPR007318">
    <property type="entry name" value="Phopholipid_MeTrfase"/>
</dbReference>
<feature type="transmembrane region" description="Helical" evidence="5">
    <location>
        <begin position="185"/>
        <end position="207"/>
    </location>
</feature>
<protein>
    <submittedName>
        <fullName evidence="6">Isoprenylcysteine carboxylmethyltransferase family protein</fullName>
    </submittedName>
</protein>
<dbReference type="GO" id="GO:0032259">
    <property type="term" value="P:methylation"/>
    <property type="evidence" value="ECO:0007669"/>
    <property type="project" value="UniProtKB-KW"/>
</dbReference>
<dbReference type="GO" id="GO:0008168">
    <property type="term" value="F:methyltransferase activity"/>
    <property type="evidence" value="ECO:0007669"/>
    <property type="project" value="UniProtKB-KW"/>
</dbReference>
<evidence type="ECO:0000256" key="3">
    <source>
        <dbReference type="ARBA" id="ARBA00022989"/>
    </source>
</evidence>
<dbReference type="RefSeq" id="WP_140037218.1">
    <property type="nucleotide sequence ID" value="NZ_CP041040.1"/>
</dbReference>
<dbReference type="GO" id="GO:0012505">
    <property type="term" value="C:endomembrane system"/>
    <property type="evidence" value="ECO:0007669"/>
    <property type="project" value="UniProtKB-SubCell"/>
</dbReference>
<feature type="transmembrane region" description="Helical" evidence="5">
    <location>
        <begin position="239"/>
        <end position="265"/>
    </location>
</feature>
<dbReference type="AlphaFoldDB" id="A0A4Y5YQ51"/>
<keyword evidence="2 5" id="KW-0812">Transmembrane</keyword>
<name>A0A4Y5YQ51_9MICO</name>
<keyword evidence="6" id="KW-0489">Methyltransferase</keyword>
<evidence type="ECO:0000256" key="5">
    <source>
        <dbReference type="SAM" id="Phobius"/>
    </source>
</evidence>
<sequence length="311" mass="32630">MPVIAGIPITPVTARLYFAVQALAGAAWWIAVALSDDVRHLTLGDLPAGVVAVFDIPLFVVGSAIIAAGSRWALWVAVPWTAIVAAGMAIYATATGLAGWGALVMLIAAGASVAAGIVLLCGRAPVEWLITGPLAFRPAAKLGTRALLARTGLQTLFFWGTFLLVIPLVVSLVEARWSLRIEVPLVVHLAGGVLLVAATALGIWSAVSMSVEGEGTPLPSQMARRLVISGPYRYVRNPMAVAGIAQGISVGLILGSWLVVAYSLFGSLLWNSVVRPLEEADLEARFGSEFAEYSSRVSCWVPVRPAVSRAL</sequence>